<dbReference type="Gene3D" id="3.10.100.10">
    <property type="entry name" value="Mannose-Binding Protein A, subunit A"/>
    <property type="match status" value="1"/>
</dbReference>
<feature type="region of interest" description="Disordered" evidence="7">
    <location>
        <begin position="1450"/>
        <end position="1480"/>
    </location>
</feature>
<feature type="compositionally biased region" description="Basic and acidic residues" evidence="7">
    <location>
        <begin position="395"/>
        <end position="407"/>
    </location>
</feature>
<feature type="region of interest" description="Disordered" evidence="7">
    <location>
        <begin position="1"/>
        <end position="42"/>
    </location>
</feature>
<feature type="domain" description="Sushi" evidence="9">
    <location>
        <begin position="697"/>
        <end position="760"/>
    </location>
</feature>
<keyword evidence="1 6" id="KW-0768">Sushi</keyword>
<feature type="region of interest" description="Disordered" evidence="7">
    <location>
        <begin position="1015"/>
        <end position="1044"/>
    </location>
</feature>
<feature type="compositionally biased region" description="Pro residues" evidence="7">
    <location>
        <begin position="1643"/>
        <end position="1653"/>
    </location>
</feature>
<comment type="caution">
    <text evidence="10">The sequence shown here is derived from an EMBL/GenBank/DDBJ whole genome shotgun (WGS) entry which is preliminary data.</text>
</comment>
<feature type="domain" description="Sushi" evidence="9">
    <location>
        <begin position="491"/>
        <end position="566"/>
    </location>
</feature>
<feature type="compositionally biased region" description="Polar residues" evidence="7">
    <location>
        <begin position="10"/>
        <end position="36"/>
    </location>
</feature>
<evidence type="ECO:0000256" key="5">
    <source>
        <dbReference type="ARBA" id="ARBA00023180"/>
    </source>
</evidence>
<keyword evidence="8" id="KW-0472">Membrane</keyword>
<feature type="transmembrane region" description="Helical" evidence="8">
    <location>
        <begin position="1390"/>
        <end position="1413"/>
    </location>
</feature>
<dbReference type="SMART" id="SM00032">
    <property type="entry name" value="CCP"/>
    <property type="match status" value="8"/>
</dbReference>
<dbReference type="InterPro" id="IPR016187">
    <property type="entry name" value="CTDL_fold"/>
</dbReference>
<dbReference type="PROSITE" id="PS50923">
    <property type="entry name" value="SUSHI"/>
    <property type="match status" value="8"/>
</dbReference>
<feature type="disulfide bond" evidence="6">
    <location>
        <begin position="842"/>
        <end position="869"/>
    </location>
</feature>
<feature type="compositionally biased region" description="Low complexity" evidence="7">
    <location>
        <begin position="1567"/>
        <end position="1612"/>
    </location>
</feature>
<reference evidence="10 11" key="1">
    <citation type="submission" date="2020-10" db="EMBL/GenBank/DDBJ databases">
        <authorList>
            <person name="Klimov P.B."/>
            <person name="Dyachkov S.M."/>
            <person name="Chetverikov P.E."/>
        </authorList>
    </citation>
    <scope>NUCLEOTIDE SEQUENCE [LARGE SCALE GENOMIC DNA]</scope>
    <source>
        <strain evidence="10">BMOC 18-1129-001#AD2665</strain>
        <tissue evidence="10">Entire mites</tissue>
    </source>
</reference>
<dbReference type="InterPro" id="IPR000436">
    <property type="entry name" value="Sushi_SCR_CCP_dom"/>
</dbReference>
<evidence type="ECO:0000256" key="6">
    <source>
        <dbReference type="PROSITE-ProRule" id="PRU00302"/>
    </source>
</evidence>
<feature type="compositionally biased region" description="Low complexity" evidence="7">
    <location>
        <begin position="268"/>
        <end position="307"/>
    </location>
</feature>
<feature type="domain" description="Sushi" evidence="9">
    <location>
        <begin position="567"/>
        <end position="637"/>
    </location>
</feature>
<feature type="compositionally biased region" description="Polar residues" evidence="7">
    <location>
        <begin position="216"/>
        <end position="231"/>
    </location>
</feature>
<feature type="compositionally biased region" description="Low complexity" evidence="7">
    <location>
        <begin position="183"/>
        <end position="194"/>
    </location>
</feature>
<evidence type="ECO:0000256" key="4">
    <source>
        <dbReference type="ARBA" id="ARBA00023157"/>
    </source>
</evidence>
<feature type="disulfide bond" evidence="6">
    <location>
        <begin position="537"/>
        <end position="564"/>
    </location>
</feature>
<dbReference type="SUPFAM" id="SSF57535">
    <property type="entry name" value="Complement control module/SCR domain"/>
    <property type="match status" value="8"/>
</dbReference>
<feature type="region of interest" description="Disordered" evidence="7">
    <location>
        <begin position="1101"/>
        <end position="1120"/>
    </location>
</feature>
<dbReference type="PROSITE" id="PS00615">
    <property type="entry name" value="C_TYPE_LECTIN_1"/>
    <property type="match status" value="1"/>
</dbReference>
<dbReference type="SUPFAM" id="SSF56436">
    <property type="entry name" value="C-type lectin-like"/>
    <property type="match status" value="2"/>
</dbReference>
<feature type="domain" description="Sushi" evidence="9">
    <location>
        <begin position="812"/>
        <end position="871"/>
    </location>
</feature>
<dbReference type="PANTHER" id="PTHR19325">
    <property type="entry name" value="COMPLEMENT COMPONENT-RELATED SUSHI DOMAIN-CONTAINING"/>
    <property type="match status" value="1"/>
</dbReference>
<keyword evidence="4 6" id="KW-1015">Disulfide bond</keyword>
<feature type="compositionally biased region" description="Low complexity" evidence="7">
    <location>
        <begin position="1450"/>
        <end position="1465"/>
    </location>
</feature>
<keyword evidence="8" id="KW-1133">Transmembrane helix</keyword>
<feature type="domain" description="Sushi" evidence="9">
    <location>
        <begin position="1027"/>
        <end position="1089"/>
    </location>
</feature>
<feature type="compositionally biased region" description="Low complexity" evidence="7">
    <location>
        <begin position="408"/>
        <end position="419"/>
    </location>
</feature>
<dbReference type="Pfam" id="PF00084">
    <property type="entry name" value="Sushi"/>
    <property type="match status" value="8"/>
</dbReference>
<accession>A0ABQ7S8K2</accession>
<keyword evidence="5" id="KW-0325">Glycoprotein</keyword>
<feature type="region of interest" description="Disordered" evidence="7">
    <location>
        <begin position="1567"/>
        <end position="1745"/>
    </location>
</feature>
<evidence type="ECO:0000256" key="8">
    <source>
        <dbReference type="SAM" id="Phobius"/>
    </source>
</evidence>
<dbReference type="PANTHER" id="PTHR19325:SF575">
    <property type="entry name" value="LOCOMOTION-RELATED PROTEIN HIKARU GENKI"/>
    <property type="match status" value="1"/>
</dbReference>
<feature type="non-terminal residue" evidence="10">
    <location>
        <position position="1"/>
    </location>
</feature>
<dbReference type="CDD" id="cd00033">
    <property type="entry name" value="CCP"/>
    <property type="match status" value="8"/>
</dbReference>
<protein>
    <submittedName>
        <fullName evidence="10">CUB and sushi domain-containing protein 1</fullName>
    </submittedName>
</protein>
<evidence type="ECO:0000256" key="3">
    <source>
        <dbReference type="ARBA" id="ARBA00022737"/>
    </source>
</evidence>
<evidence type="ECO:0000259" key="9">
    <source>
        <dbReference type="PROSITE" id="PS50923"/>
    </source>
</evidence>
<feature type="compositionally biased region" description="Low complexity" evidence="7">
    <location>
        <begin position="1688"/>
        <end position="1698"/>
    </location>
</feature>
<organism evidence="10 11">
    <name type="scientific">Fragariocoptes setiger</name>
    <dbReference type="NCBI Taxonomy" id="1670756"/>
    <lineage>
        <taxon>Eukaryota</taxon>
        <taxon>Metazoa</taxon>
        <taxon>Ecdysozoa</taxon>
        <taxon>Arthropoda</taxon>
        <taxon>Chelicerata</taxon>
        <taxon>Arachnida</taxon>
        <taxon>Acari</taxon>
        <taxon>Acariformes</taxon>
        <taxon>Trombidiformes</taxon>
        <taxon>Prostigmata</taxon>
        <taxon>Eupodina</taxon>
        <taxon>Eriophyoidea</taxon>
        <taxon>Phytoptidae</taxon>
        <taxon>Fragariocoptes</taxon>
    </lineage>
</organism>
<feature type="domain" description="Sushi" evidence="9">
    <location>
        <begin position="872"/>
        <end position="939"/>
    </location>
</feature>
<dbReference type="Gene3D" id="2.10.70.10">
    <property type="entry name" value="Complement Module, domain 1"/>
    <property type="match status" value="8"/>
</dbReference>
<proteinExistence type="predicted"/>
<feature type="region of interest" description="Disordered" evidence="7">
    <location>
        <begin position="268"/>
        <end position="319"/>
    </location>
</feature>
<feature type="region of interest" description="Disordered" evidence="7">
    <location>
        <begin position="174"/>
        <end position="237"/>
    </location>
</feature>
<dbReference type="EMBL" id="JAIFTH010000376">
    <property type="protein sequence ID" value="KAG9509683.1"/>
    <property type="molecule type" value="Genomic_DNA"/>
</dbReference>
<keyword evidence="2" id="KW-0732">Signal</keyword>
<dbReference type="InterPro" id="IPR050350">
    <property type="entry name" value="Compl-Cell_Adhes-Reg"/>
</dbReference>
<gene>
    <name evidence="10" type="primary">CSMD1</name>
    <name evidence="10" type="ORF">GZH46_01787</name>
</gene>
<keyword evidence="11" id="KW-1185">Reference proteome</keyword>
<feature type="compositionally biased region" description="Low complexity" evidence="7">
    <location>
        <begin position="1026"/>
        <end position="1035"/>
    </location>
</feature>
<feature type="disulfide bond" evidence="6">
    <location>
        <begin position="667"/>
        <end position="694"/>
    </location>
</feature>
<dbReference type="InterPro" id="IPR018378">
    <property type="entry name" value="C-type_lectin_CS"/>
</dbReference>
<feature type="domain" description="Sushi" evidence="9">
    <location>
        <begin position="1158"/>
        <end position="1222"/>
    </location>
</feature>
<evidence type="ECO:0000256" key="7">
    <source>
        <dbReference type="SAM" id="MobiDB-lite"/>
    </source>
</evidence>
<feature type="compositionally biased region" description="Polar residues" evidence="7">
    <location>
        <begin position="1668"/>
        <end position="1682"/>
    </location>
</feature>
<evidence type="ECO:0000313" key="11">
    <source>
        <dbReference type="Proteomes" id="UP000825002"/>
    </source>
</evidence>
<dbReference type="Proteomes" id="UP000825002">
    <property type="component" value="Unassembled WGS sequence"/>
</dbReference>
<sequence length="1745" mass="183947">IEFGRDRCPGNNNGAQSLLSTATSQPDDSGAPTTTGGTNGDAQMVTPLMTVFNRTCYEWQLTSGGPFSMADAYCRKRQGHLLHSLNSATQAYVAYELERFRPMIKSKLVWLGAHRDSVASSPVGVSNVAPSQTFAAPSTSLGSSFQDHFTWSGAGAAAGTNGRVARALRAARLAPSDNDGDGHVSSSHTSPVHTLPQPEALVLGAPDPLSGLPMSRGSQTSGLATLASSPATPAHHDSSRIVITTTGNGANPFVLPFATPVANLGALGPTASSSSSSGAPNSVSQPTNIPLANSQATSSMQQSMAPSISVSNHQPNTDWALHSTTTTTAAPSRSIASILATASEDRPLAPVRLSSLQTQGTHSSALRVGGGAATLRNAAGRPLSIERHLTLERAREREQREREREQHLQQQQQQQQQQQGVWRWTNVAGDDSTGSGGSPIAPHQMLWADEQPNNYNQQQDCLALDGARRWLWNDVTCELDHLPWVCQYAPVTCGAPDRQENSTYLIITENSNSNQQASSNNGNGNLFPVGTQLRYTCPQGHRLVGVSQRKCLHTGAWSDSAPRCSYIDCGPLEAPDNGRVLYLNASATTYASWARYVCHDDYVLVSSSSGTHSAAHELLRQCSATGAWTGRRPTCAYRWCPALVAPSNGSVSVSNGNAEHSVATYTCSPGHRLVGNATRQCLLGAKWTGQAPLCQYVDCGHPSPIANGRVQLSSAGATTYYLSQATYECYDNYTLVMGDAQRTCTAFGTWSGRSEPQCQLIECKQPEVPPGTALIPTLSGSPVSLTIHSTIEYECLPGHKPIGGDFRRTCVVDCGRVPAIFKGEIAYVNATTYLGSLVAYECTPGHAIVGNKQRWCNADGRWSGASPKCEEIRCGPPETPINGSAIYVGNDRSSHERSFSVGATVNYQCAQGNVVRGAWPSRVCQANGQWSGLAPVCEYVDCGAPPAIQNGRITLRASGGISTGSSNDQSAAGAASGSSLAISGANGLLTAATVSTQSSTPLALQTTNLAAARAAARARAMREHTSSSSSSLTSSDQATISDNNQQQATHYGSVAHYACDTGYRLIGAPARLECLDTGAWRVPAPTCEPIVCPRPAPDTFSASATGDSSSGGGVAGNGGTTTSVTLDQRQSSFDAVPAPVDRQVAPKVELLSVNAPPGSAARPLSLLDTLPNGETSNLEFGLGDKLLFSCPYAGYELFGGSEVRTCTYHGLWSGQTSPKCRLLDCGRPAPIGPEGRYYLLNDTTTYGSWVEYVCVRPYRLVLVQNSTQQFGPPITTQLSAHSGLVTPQQQQQSIQTNSLFKQCNAQGLWAPTHISARCTLMTTDPGVTSGASRDSYFSHNNHLGGPNLAGDDTSEAATHRHYFTTTSSSGTQDPRVSSGGNGTSSLGATLATLAMGVCVCLMLAIIVGTLLCVMRSKRHANGGGPPKIGGPGQAPPTYGASIAAAAANTASNNGANHHGNNSNGNKLQRQHAMASSESALGSHTAMAALNPLNSVAQQLQLGHPGLANDPHGVTSGATYTSRLSLEAAAEQHAAAGGHTIRHNPNGLVTFVSRSTPSVNANTTYQQHAYRQQHQASPQSMQTSLSTSASASPSSAVSSSSDNGSAQSNSSNQLLPTGSTPPRQHLPIQVQPPQRSAHKQSVPPSLPTNPPPPHRLQHQSKQYHRQQHDNNNVQQQSIGSVNKANDGINNNNNDTTHTTSHYEEPRVLSQQQPHHYNPRHDSGQEGPAIRPARTYVAGLNSTRQAK</sequence>
<feature type="domain" description="Sushi" evidence="9">
    <location>
        <begin position="638"/>
        <end position="696"/>
    </location>
</feature>
<evidence type="ECO:0000256" key="2">
    <source>
        <dbReference type="ARBA" id="ARBA00022729"/>
    </source>
</evidence>
<feature type="compositionally biased region" description="Gly residues" evidence="7">
    <location>
        <begin position="1109"/>
        <end position="1119"/>
    </location>
</feature>
<feature type="compositionally biased region" description="Basic residues" evidence="7">
    <location>
        <begin position="1654"/>
        <end position="1664"/>
    </location>
</feature>
<feature type="region of interest" description="Disordered" evidence="7">
    <location>
        <begin position="395"/>
        <end position="443"/>
    </location>
</feature>
<name>A0ABQ7S8K2_9ACAR</name>
<keyword evidence="3" id="KW-0677">Repeat</keyword>
<evidence type="ECO:0000256" key="1">
    <source>
        <dbReference type="ARBA" id="ARBA00022659"/>
    </source>
</evidence>
<dbReference type="InterPro" id="IPR035976">
    <property type="entry name" value="Sushi/SCR/CCP_sf"/>
</dbReference>
<dbReference type="InterPro" id="IPR016186">
    <property type="entry name" value="C-type_lectin-like/link_sf"/>
</dbReference>
<comment type="caution">
    <text evidence="6">Lacks conserved residue(s) required for the propagation of feature annotation.</text>
</comment>
<keyword evidence="8" id="KW-0812">Transmembrane</keyword>
<evidence type="ECO:0000313" key="10">
    <source>
        <dbReference type="EMBL" id="KAG9509683.1"/>
    </source>
</evidence>